<reference evidence="1 2" key="1">
    <citation type="journal article" date="2021" name="Environ. Microbiol.">
        <title>New insights into the diversity and evolution of the archaeal mobilome from three complete genomes of Saccharolobus shibatae.</title>
        <authorList>
            <person name="Medvedeva S."/>
            <person name="Brandt D."/>
            <person name="Cvirkaite-Krupovic V."/>
            <person name="Liu Y."/>
            <person name="Severinov K."/>
            <person name="Ishino S."/>
            <person name="Ishino Y."/>
            <person name="Prangishvili D."/>
            <person name="Kalinowski J."/>
            <person name="Krupovic M."/>
        </authorList>
    </citation>
    <scope>NUCLEOTIDE SEQUENCE [LARGE SCALE GENOMIC DNA]</scope>
    <source>
        <strain evidence="1 2">S38A</strain>
    </source>
</reference>
<gene>
    <name evidence="1" type="ORF">J5U22_02014</name>
</gene>
<dbReference type="GeneID" id="65557364"/>
<dbReference type="RefSeq" id="WP_218258024.1">
    <property type="nucleotide sequence ID" value="NZ_CP077713.1"/>
</dbReference>
<evidence type="ECO:0000313" key="2">
    <source>
        <dbReference type="Proteomes" id="UP000694036"/>
    </source>
</evidence>
<sequence>MNSSIKDITREATEESTISKRLNKAESLVLKFSILINTCSAEAALKLDSILTNVITVKKIKKERLYKTATNREEASSKTERIR</sequence>
<protein>
    <submittedName>
        <fullName evidence="1">Uncharacterized protein</fullName>
    </submittedName>
</protein>
<evidence type="ECO:0000313" key="1">
    <source>
        <dbReference type="EMBL" id="QXJ35467.1"/>
    </source>
</evidence>
<dbReference type="AlphaFoldDB" id="A0A8F5C1L7"/>
<dbReference type="EMBL" id="CP077713">
    <property type="protein sequence ID" value="QXJ35467.1"/>
    <property type="molecule type" value="Genomic_DNA"/>
</dbReference>
<keyword evidence="2" id="KW-1185">Reference proteome</keyword>
<proteinExistence type="predicted"/>
<dbReference type="Proteomes" id="UP000694036">
    <property type="component" value="Chromosome"/>
</dbReference>
<organism evidence="1 2">
    <name type="scientific">Saccharolobus shibatae</name>
    <dbReference type="NCBI Taxonomy" id="2286"/>
    <lineage>
        <taxon>Archaea</taxon>
        <taxon>Thermoproteota</taxon>
        <taxon>Thermoprotei</taxon>
        <taxon>Sulfolobales</taxon>
        <taxon>Sulfolobaceae</taxon>
        <taxon>Saccharolobus</taxon>
    </lineage>
</organism>
<accession>A0A8F5C1L7</accession>
<name>A0A8F5C1L7_9CREN</name>